<dbReference type="EMBL" id="QTSX02003029">
    <property type="protein sequence ID" value="KAJ9072296.1"/>
    <property type="molecule type" value="Genomic_DNA"/>
</dbReference>
<dbReference type="EC" id="2.8.1.12" evidence="1"/>
<reference evidence="1" key="1">
    <citation type="submission" date="2022-04" db="EMBL/GenBank/DDBJ databases">
        <title>Genome of the entomopathogenic fungus Entomophthora muscae.</title>
        <authorList>
            <person name="Elya C."/>
            <person name="Lovett B.R."/>
            <person name="Lee E."/>
            <person name="Macias A.M."/>
            <person name="Hajek A.E."/>
            <person name="De Bivort B.L."/>
            <person name="Kasson M.T."/>
            <person name="De Fine Licht H.H."/>
            <person name="Stajich J.E."/>
        </authorList>
    </citation>
    <scope>NUCLEOTIDE SEQUENCE</scope>
    <source>
        <strain evidence="1">Berkeley</strain>
    </source>
</reference>
<comment type="caution">
    <text evidence="1">The sequence shown here is derived from an EMBL/GenBank/DDBJ whole genome shotgun (WGS) entry which is preliminary data.</text>
</comment>
<protein>
    <submittedName>
        <fullName evidence="1">Molybdopterin synthase catalytic subunit</fullName>
        <ecNumber evidence="1">2.8.1.12</ecNumber>
    </submittedName>
</protein>
<dbReference type="Proteomes" id="UP001165960">
    <property type="component" value="Unassembled WGS sequence"/>
</dbReference>
<name>A0ACC2TCY8_9FUNG</name>
<gene>
    <name evidence="1" type="primary">MOCS2</name>
    <name evidence="1" type="ORF">DSO57_1029074</name>
</gene>
<evidence type="ECO:0000313" key="1">
    <source>
        <dbReference type="EMBL" id="KAJ9072296.1"/>
    </source>
</evidence>
<keyword evidence="2" id="KW-1185">Reference proteome</keyword>
<organism evidence="1 2">
    <name type="scientific">Entomophthora muscae</name>
    <dbReference type="NCBI Taxonomy" id="34485"/>
    <lineage>
        <taxon>Eukaryota</taxon>
        <taxon>Fungi</taxon>
        <taxon>Fungi incertae sedis</taxon>
        <taxon>Zoopagomycota</taxon>
        <taxon>Entomophthoromycotina</taxon>
        <taxon>Entomophthoromycetes</taxon>
        <taxon>Entomophthorales</taxon>
        <taxon>Entomophthoraceae</taxon>
        <taxon>Entomophthora</taxon>
    </lineage>
</organism>
<proteinExistence type="predicted"/>
<accession>A0ACC2TCY8</accession>
<keyword evidence="1" id="KW-0808">Transferase</keyword>
<evidence type="ECO:0000313" key="2">
    <source>
        <dbReference type="Proteomes" id="UP001165960"/>
    </source>
</evidence>
<sequence length="174" mass="19312">MENIHLEKELVDLSGVDENIKIILTPFPIDISNCIEWAKHPSAGAISTFIGTTRDNFDGQQVISLEYSCYPPMAITETKKLCNEVFIKFSSKVPPSRCCNNSISDVLLDNTVKKVLVVHRLGNVAVSEASILIAVTTPHRELGLNACQFLIDSIKKSVPIWKKELLGNGKAFWK</sequence>